<dbReference type="AlphaFoldDB" id="A0A4Z0PGT1"/>
<accession>A0A4Z0PGT1</accession>
<proteinExistence type="predicted"/>
<keyword evidence="2" id="KW-1185">Reference proteome</keyword>
<dbReference type="InterPro" id="IPR012337">
    <property type="entry name" value="RNaseH-like_sf"/>
</dbReference>
<organism evidence="1 2">
    <name type="scientific">Hymenobacter elongatus</name>
    <dbReference type="NCBI Taxonomy" id="877208"/>
    <lineage>
        <taxon>Bacteria</taxon>
        <taxon>Pseudomonadati</taxon>
        <taxon>Bacteroidota</taxon>
        <taxon>Cytophagia</taxon>
        <taxon>Cytophagales</taxon>
        <taxon>Hymenobacteraceae</taxon>
        <taxon>Hymenobacter</taxon>
    </lineage>
</organism>
<evidence type="ECO:0008006" key="3">
    <source>
        <dbReference type="Google" id="ProtNLM"/>
    </source>
</evidence>
<evidence type="ECO:0000313" key="2">
    <source>
        <dbReference type="Proteomes" id="UP000297739"/>
    </source>
</evidence>
<dbReference type="SUPFAM" id="SSF53098">
    <property type="entry name" value="Ribonuclease H-like"/>
    <property type="match status" value="1"/>
</dbReference>
<dbReference type="Proteomes" id="UP000297739">
    <property type="component" value="Unassembled WGS sequence"/>
</dbReference>
<sequence length="129" mass="14806">MAAQLPAAAWQRVAYRPGQKGPLVREAVLLPVWRWENGEQVAQALHLLVSRELDGRQVKYSLCYSPPGGAALNVAQALYRQMQRYWIERVFQEAKQQLGLHQNQTRSWPAWQHHVALTTMALHLLLDTQ</sequence>
<comment type="caution">
    <text evidence="1">The sequence shown here is derived from an EMBL/GenBank/DDBJ whole genome shotgun (WGS) entry which is preliminary data.</text>
</comment>
<evidence type="ECO:0000313" key="1">
    <source>
        <dbReference type="EMBL" id="TGE11517.1"/>
    </source>
</evidence>
<feature type="non-terminal residue" evidence="1">
    <location>
        <position position="129"/>
    </location>
</feature>
<dbReference type="EMBL" id="SRLD01000100">
    <property type="protein sequence ID" value="TGE11517.1"/>
    <property type="molecule type" value="Genomic_DNA"/>
</dbReference>
<reference evidence="1 2" key="1">
    <citation type="submission" date="2019-04" db="EMBL/GenBank/DDBJ databases">
        <authorList>
            <person name="Feng G."/>
            <person name="Zhang J."/>
            <person name="Zhu H."/>
        </authorList>
    </citation>
    <scope>NUCLEOTIDE SEQUENCE [LARGE SCALE GENOMIC DNA]</scope>
    <source>
        <strain evidence="1 2">JCM 17223</strain>
    </source>
</reference>
<name>A0A4Z0PGT1_9BACT</name>
<protein>
    <recommendedName>
        <fullName evidence="3">Transposase IS4-like domain-containing protein</fullName>
    </recommendedName>
</protein>
<gene>
    <name evidence="1" type="ORF">E5J99_20885</name>
</gene>